<evidence type="ECO:0000313" key="7">
    <source>
        <dbReference type="Proteomes" id="UP001300502"/>
    </source>
</evidence>
<dbReference type="CDD" id="cd14752">
    <property type="entry name" value="GH31_N"/>
    <property type="match status" value="1"/>
</dbReference>
<name>A0AAV9IAE6_9RHOD</name>
<dbReference type="Gene3D" id="2.60.40.1180">
    <property type="entry name" value="Golgi alpha-mannosidase II"/>
    <property type="match status" value="1"/>
</dbReference>
<feature type="domain" description="Glycoside hydrolase family 31 TIM barrel" evidence="3">
    <location>
        <begin position="258"/>
        <end position="582"/>
    </location>
</feature>
<accession>A0AAV9IAE6</accession>
<dbReference type="InterPro" id="IPR048395">
    <property type="entry name" value="Glyco_hydro_31_C"/>
</dbReference>
<proteinExistence type="inferred from homology"/>
<dbReference type="EMBL" id="JANCYU010000022">
    <property type="protein sequence ID" value="KAK4524271.1"/>
    <property type="molecule type" value="Genomic_DNA"/>
</dbReference>
<feature type="domain" description="Glycosyl hydrolase family 31 C-terminal" evidence="5">
    <location>
        <begin position="593"/>
        <end position="680"/>
    </location>
</feature>
<dbReference type="Pfam" id="PF13802">
    <property type="entry name" value="Gal_mutarotas_2"/>
    <property type="match status" value="1"/>
</dbReference>
<reference evidence="6 7" key="1">
    <citation type="submission" date="2022-07" db="EMBL/GenBank/DDBJ databases">
        <title>Genome-wide signatures of adaptation to extreme environments.</title>
        <authorList>
            <person name="Cho C.H."/>
            <person name="Yoon H.S."/>
        </authorList>
    </citation>
    <scope>NUCLEOTIDE SEQUENCE [LARGE SCALE GENOMIC DNA]</scope>
    <source>
        <strain evidence="6 7">108.79 E11</strain>
    </source>
</reference>
<evidence type="ECO:0000259" key="3">
    <source>
        <dbReference type="Pfam" id="PF01055"/>
    </source>
</evidence>
<dbReference type="PANTHER" id="PTHR43863">
    <property type="entry name" value="HYDROLASE, PUTATIVE (AFU_ORTHOLOGUE AFUA_1G03140)-RELATED"/>
    <property type="match status" value="1"/>
</dbReference>
<dbReference type="GO" id="GO:0030246">
    <property type="term" value="F:carbohydrate binding"/>
    <property type="evidence" value="ECO:0007669"/>
    <property type="project" value="InterPro"/>
</dbReference>
<protein>
    <recommendedName>
        <fullName evidence="8">Alpha-xylosidase</fullName>
    </recommendedName>
</protein>
<keyword evidence="2" id="KW-0326">Glycosidase</keyword>
<dbReference type="InterPro" id="IPR025887">
    <property type="entry name" value="Glyco_hydro_31_N_dom"/>
</dbReference>
<dbReference type="InterPro" id="IPR017853">
    <property type="entry name" value="GH"/>
</dbReference>
<dbReference type="InterPro" id="IPR000322">
    <property type="entry name" value="Glyco_hydro_31_TIM"/>
</dbReference>
<dbReference type="SUPFAM" id="SSF74650">
    <property type="entry name" value="Galactose mutarotase-like"/>
    <property type="match status" value="1"/>
</dbReference>
<evidence type="ECO:0000313" key="6">
    <source>
        <dbReference type="EMBL" id="KAK4524271.1"/>
    </source>
</evidence>
<dbReference type="GO" id="GO:0004553">
    <property type="term" value="F:hydrolase activity, hydrolyzing O-glycosyl compounds"/>
    <property type="evidence" value="ECO:0007669"/>
    <property type="project" value="InterPro"/>
</dbReference>
<keyword evidence="7" id="KW-1185">Reference proteome</keyword>
<dbReference type="SUPFAM" id="SSF51445">
    <property type="entry name" value="(Trans)glycosidases"/>
    <property type="match status" value="1"/>
</dbReference>
<organism evidence="6 7">
    <name type="scientific">Galdieria yellowstonensis</name>
    <dbReference type="NCBI Taxonomy" id="3028027"/>
    <lineage>
        <taxon>Eukaryota</taxon>
        <taxon>Rhodophyta</taxon>
        <taxon>Bangiophyceae</taxon>
        <taxon>Galdieriales</taxon>
        <taxon>Galdieriaceae</taxon>
        <taxon>Galdieria</taxon>
    </lineage>
</organism>
<dbReference type="GO" id="GO:0005975">
    <property type="term" value="P:carbohydrate metabolic process"/>
    <property type="evidence" value="ECO:0007669"/>
    <property type="project" value="InterPro"/>
</dbReference>
<evidence type="ECO:0000256" key="1">
    <source>
        <dbReference type="ARBA" id="ARBA00007806"/>
    </source>
</evidence>
<dbReference type="Gene3D" id="3.20.20.80">
    <property type="entry name" value="Glycosidases"/>
    <property type="match status" value="1"/>
</dbReference>
<dbReference type="Proteomes" id="UP001300502">
    <property type="component" value="Unassembled WGS sequence"/>
</dbReference>
<dbReference type="Pfam" id="PF01055">
    <property type="entry name" value="Glyco_hydro_31_2nd"/>
    <property type="match status" value="1"/>
</dbReference>
<dbReference type="PANTHER" id="PTHR43863:SF2">
    <property type="entry name" value="MALTASE-GLUCOAMYLASE"/>
    <property type="match status" value="1"/>
</dbReference>
<evidence type="ECO:0008006" key="8">
    <source>
        <dbReference type="Google" id="ProtNLM"/>
    </source>
</evidence>
<dbReference type="Gene3D" id="2.60.40.1760">
    <property type="entry name" value="glycosyl hydrolase (family 31)"/>
    <property type="match status" value="1"/>
</dbReference>
<feature type="domain" description="Glycoside hydrolase family 31 N-terminal" evidence="4">
    <location>
        <begin position="41"/>
        <end position="210"/>
    </location>
</feature>
<evidence type="ECO:0000259" key="5">
    <source>
        <dbReference type="Pfam" id="PF21365"/>
    </source>
</evidence>
<dbReference type="AlphaFoldDB" id="A0AAV9IAE6"/>
<comment type="similarity">
    <text evidence="1 2">Belongs to the glycosyl hydrolase 31 family.</text>
</comment>
<keyword evidence="2" id="KW-0378">Hydrolase</keyword>
<evidence type="ECO:0000256" key="2">
    <source>
        <dbReference type="RuleBase" id="RU361185"/>
    </source>
</evidence>
<dbReference type="Pfam" id="PF21365">
    <property type="entry name" value="Glyco_hydro_31_3rd"/>
    <property type="match status" value="1"/>
</dbReference>
<dbReference type="InterPro" id="IPR011013">
    <property type="entry name" value="Gal_mutarotase_sf_dom"/>
</dbReference>
<evidence type="ECO:0000259" key="4">
    <source>
        <dbReference type="Pfam" id="PF13802"/>
    </source>
</evidence>
<sequence>MFHSSPETAWHPDLSKIERVRCLAPVLENKGNRLKTNLGDLSVQFVDSSLVRLSLGASSSVNYGLIREDIDAHSVYPQWHSNQSQWIAQSGSLAVWVDQSSNTLSFIKDSKLRISSPQDASFTSPHRIAPLGLGYWQHRRYWTFSVGLESGEPIYGLGEKWSTLDKRGQWISSDNRDAVGVNAEWSYKNCPFLWSTKGWGVLFHTPNRVHHAVGYPQYSHRSYIGFVEEDTALDIFIFLEESCVNILQKYSWLTGETPRLPLWGFGIWISRAWYKDEEEIMESVHRIRNEHFPADVFLLDGRTWLDTFTRFAFDWDSTRYPNPSLLVERLHHLNFRVACWEYPLISIYHPWFVELARKGYLLKDKASGETLIYVWPRGPFSSKLPPLPNSGILDFTNPEAYKVWRESHKKLFHIGVDVMKTDFGEQIEDRALAFNGDGGERLHNVYPLLYNKCVYEATQLYGNPKNGAPMVFGRSGWISSQCYPTQWGGDPQADWGGLEASIRGGLSWGMSGGTCYATDIGGFYSREHYLSSQLFVRWTQAAIYSSHMRFHGLGPCEPWIFEQVEVYILESMKWRYRLLVYLEFCLEQARRFGLPFMRALPLIYHRDVICRQFDLEFLFGPCILVSPVTNPEDEVTFYIPDDSVFWYDWWTGERWRGGQVVTRKYSWKQYPLMMKEGTVLFLGPQVESTRAFENKETDWNTRIEEVHVFGLPTIIALPDYMAERLQLENRSSQVVLIKNLPENISVITHGPVKMYYEGTNVVLETI</sequence>
<gene>
    <name evidence="6" type="ORF">GAYE_SCF02G2170</name>
</gene>
<comment type="caution">
    <text evidence="6">The sequence shown here is derived from an EMBL/GenBank/DDBJ whole genome shotgun (WGS) entry which is preliminary data.</text>
</comment>
<dbReference type="InterPro" id="IPR051816">
    <property type="entry name" value="Glycosyl_Hydrolase_31"/>
</dbReference>
<dbReference type="InterPro" id="IPR013780">
    <property type="entry name" value="Glyco_hydro_b"/>
</dbReference>
<dbReference type="SUPFAM" id="SSF51011">
    <property type="entry name" value="Glycosyl hydrolase domain"/>
    <property type="match status" value="1"/>
</dbReference>